<name>A0A2M6WCF1_9BACT</name>
<accession>A0A2M6WCF1</accession>
<dbReference type="Pfam" id="PF00534">
    <property type="entry name" value="Glycos_transf_1"/>
    <property type="match status" value="1"/>
</dbReference>
<sequence length="517" mass="59264">MRRILFIRDEKAPFESVQLLQDMFYDALSDRFDLTVKSAGSVSKSEYNGLLKSHQAIVGTDMNLFKARKSFNLRVPVVLPSYGLGTRGLLQIWEWRELLQKGDAFICPSTADLASILVHIRDKQLNFCHLPYPVPDFYFQNKDSDISKAEIFSRFGIDHQSQSSWLMYSGRINQQKNIHLSLRVVKALVEMNHSVGLLIVGQEDRSGFPELGWDNTGYEEELKNLIEDLQIQDRVHFLGLVDRQTMHDLYHCVDLHLTLSTFRTEDFGFTSVEAMACGLPTVGTAWGGFWDTIKEGITGYRVPVHMTSMGFRVDWRAAVSRIIKILTNPDLRSYLEMSCKIYSRSQFTSRLFKDRFEEAIIRIIENQDNLDGSLDIQSMVDEPTLDFFQDLDTGHKGSGSLLDARKNLYANKKSKRVNDFFTEYSRSQPIVLSRDFQIYSPLPLRIEGNQTTILDRNWPGRITLQKSELEILNVISHNVKTLTDLAKSLNLTLDEVIGLIQPMFEKGLLIPLQDTQI</sequence>
<dbReference type="PANTHER" id="PTHR12526">
    <property type="entry name" value="GLYCOSYLTRANSFERASE"/>
    <property type="match status" value="1"/>
</dbReference>
<dbReference type="GO" id="GO:0016757">
    <property type="term" value="F:glycosyltransferase activity"/>
    <property type="evidence" value="ECO:0007669"/>
    <property type="project" value="InterPro"/>
</dbReference>
<gene>
    <name evidence="2" type="ORF">COU22_02010</name>
</gene>
<dbReference type="Gene3D" id="3.40.50.2000">
    <property type="entry name" value="Glycogen Phosphorylase B"/>
    <property type="match status" value="1"/>
</dbReference>
<dbReference type="CDD" id="cd03801">
    <property type="entry name" value="GT4_PimA-like"/>
    <property type="match status" value="1"/>
</dbReference>
<dbReference type="InterPro" id="IPR001296">
    <property type="entry name" value="Glyco_trans_1"/>
</dbReference>
<feature type="domain" description="Glycosyl transferase family 1" evidence="1">
    <location>
        <begin position="158"/>
        <end position="335"/>
    </location>
</feature>
<protein>
    <recommendedName>
        <fullName evidence="1">Glycosyl transferase family 1 domain-containing protein</fullName>
    </recommendedName>
</protein>
<comment type="caution">
    <text evidence="2">The sequence shown here is derived from an EMBL/GenBank/DDBJ whole genome shotgun (WGS) entry which is preliminary data.</text>
</comment>
<proteinExistence type="predicted"/>
<dbReference type="SUPFAM" id="SSF53756">
    <property type="entry name" value="UDP-Glycosyltransferase/glycogen phosphorylase"/>
    <property type="match status" value="1"/>
</dbReference>
<reference evidence="3" key="1">
    <citation type="submission" date="2017-09" db="EMBL/GenBank/DDBJ databases">
        <title>Depth-based differentiation of microbial function through sediment-hosted aquifers and enrichment of novel symbionts in the deep terrestrial subsurface.</title>
        <authorList>
            <person name="Probst A.J."/>
            <person name="Ladd B."/>
            <person name="Jarett J.K."/>
            <person name="Geller-Mcgrath D.E."/>
            <person name="Sieber C.M.K."/>
            <person name="Emerson J.B."/>
            <person name="Anantharaman K."/>
            <person name="Thomas B.C."/>
            <person name="Malmstrom R."/>
            <person name="Stieglmeier M."/>
            <person name="Klingl A."/>
            <person name="Woyke T."/>
            <person name="Ryan C.M."/>
            <person name="Banfield J.F."/>
        </authorList>
    </citation>
    <scope>NUCLEOTIDE SEQUENCE [LARGE SCALE GENOMIC DNA]</scope>
</reference>
<dbReference type="EMBL" id="PFBO01000066">
    <property type="protein sequence ID" value="PIT90466.1"/>
    <property type="molecule type" value="Genomic_DNA"/>
</dbReference>
<evidence type="ECO:0000259" key="1">
    <source>
        <dbReference type="Pfam" id="PF00534"/>
    </source>
</evidence>
<evidence type="ECO:0000313" key="2">
    <source>
        <dbReference type="EMBL" id="PIT90466.1"/>
    </source>
</evidence>
<dbReference type="AlphaFoldDB" id="A0A2M6WCF1"/>
<evidence type="ECO:0000313" key="3">
    <source>
        <dbReference type="Proteomes" id="UP000230543"/>
    </source>
</evidence>
<dbReference type="PANTHER" id="PTHR12526:SF634">
    <property type="entry name" value="BLL3361 PROTEIN"/>
    <property type="match status" value="1"/>
</dbReference>
<organism evidence="2 3">
    <name type="scientific">Candidatus Komeilibacteria bacterium CG10_big_fil_rev_8_21_14_0_10_41_13</name>
    <dbReference type="NCBI Taxonomy" id="1974476"/>
    <lineage>
        <taxon>Bacteria</taxon>
        <taxon>Candidatus Komeiliibacteriota</taxon>
    </lineage>
</organism>
<dbReference type="Proteomes" id="UP000230543">
    <property type="component" value="Unassembled WGS sequence"/>
</dbReference>